<keyword evidence="2" id="KW-1185">Reference proteome</keyword>
<feature type="compositionally biased region" description="Low complexity" evidence="1">
    <location>
        <begin position="91"/>
        <end position="122"/>
    </location>
</feature>
<reference evidence="3" key="2">
    <citation type="submission" date="2025-08" db="UniProtKB">
        <authorList>
            <consortium name="RefSeq"/>
        </authorList>
    </citation>
    <scope>IDENTIFICATION</scope>
    <source>
        <tissue evidence="3">Tongue muscle</tissue>
    </source>
</reference>
<proteinExistence type="predicted"/>
<sequence length="434" mass="45240">MVFGLDLKLTLPCRNQEDSPKTQDEAEIQIDFGFHDSSSNFQSGSRSSGNILLFPPHLSGARGLGGPVASHGSHSRSGWDVGRLRSGAQEAAGLGASAETSAASGSRGLPPHPGGARAADSARPPRADESGEGAGGGGCGRAEVGGGGGLGAGGAPLAVPAAGRRAAGRSHRAHGVRAFLPSMVTGRGAPGNGQGLAAAQDKRLTEAERRKVFSSAQISTEEIPAEPHDPVAERGVWGRRVGCRAGFQERGHAIATWVRASLPLPTTGRNSPGPAAPTLAASLLLEDADKIQPPPPDSQPPGGVPWPQSCAYSAGIAADKTYRWEQNTRLLGLFSGLEAQKVGKDTPTSRARLSLEPQDSEPGSHQPLDQWGTPADSGFSWSRRCRTCSTPLGLSLIRRCLGWSGSPWRAAPALRERNQTRYLLPTRPWSAHPI</sequence>
<dbReference type="Proteomes" id="UP001652640">
    <property type="component" value="Chromosome 34"/>
</dbReference>
<organism evidence="2 3">
    <name type="scientific">Odocoileus virginianus</name>
    <name type="common">White-tailed deer</name>
    <dbReference type="NCBI Taxonomy" id="9874"/>
    <lineage>
        <taxon>Eukaryota</taxon>
        <taxon>Metazoa</taxon>
        <taxon>Chordata</taxon>
        <taxon>Craniata</taxon>
        <taxon>Vertebrata</taxon>
        <taxon>Euteleostomi</taxon>
        <taxon>Mammalia</taxon>
        <taxon>Eutheria</taxon>
        <taxon>Laurasiatheria</taxon>
        <taxon>Artiodactyla</taxon>
        <taxon>Ruminantia</taxon>
        <taxon>Pecora</taxon>
        <taxon>Cervidae</taxon>
        <taxon>Odocoileinae</taxon>
        <taxon>Odocoileus</taxon>
    </lineage>
</organism>
<accession>A0ABM4HQ46</accession>
<feature type="region of interest" description="Disordered" evidence="1">
    <location>
        <begin position="90"/>
        <end position="140"/>
    </location>
</feature>
<dbReference type="RefSeq" id="XP_070317700.1">
    <property type="nucleotide sequence ID" value="XM_070461599.1"/>
</dbReference>
<name>A0ABM4HQ46_ODOVR</name>
<dbReference type="GeneID" id="139033037"/>
<gene>
    <name evidence="3" type="primary">LOC139033037</name>
</gene>
<feature type="region of interest" description="Disordered" evidence="1">
    <location>
        <begin position="354"/>
        <end position="373"/>
    </location>
</feature>
<evidence type="ECO:0000313" key="2">
    <source>
        <dbReference type="Proteomes" id="UP001652640"/>
    </source>
</evidence>
<evidence type="ECO:0000256" key="1">
    <source>
        <dbReference type="SAM" id="MobiDB-lite"/>
    </source>
</evidence>
<evidence type="ECO:0000313" key="3">
    <source>
        <dbReference type="RefSeq" id="XP_070317700.1"/>
    </source>
</evidence>
<reference evidence="2" key="1">
    <citation type="journal article" date="2022" name="J. Hered.">
        <title>A De Novo Chromosome-Level Genome Assembly of the White-Tailed Deer, Odocoileus Virginianus.</title>
        <authorList>
            <person name="London E.W."/>
            <person name="Roca A.L."/>
            <person name="Novakofski J.E."/>
            <person name="Mateus-Pinilla N.E."/>
        </authorList>
    </citation>
    <scope>NUCLEOTIDE SEQUENCE [LARGE SCALE GENOMIC DNA]</scope>
</reference>
<protein>
    <submittedName>
        <fullName evidence="3">Collagen alpha-2(I) chain-like</fullName>
    </submittedName>
</protein>